<feature type="chain" id="PRO_5018697179" evidence="2">
    <location>
        <begin position="19"/>
        <end position="366"/>
    </location>
</feature>
<keyword evidence="5" id="KW-1185">Reference proteome</keyword>
<dbReference type="Proteomes" id="UP000284403">
    <property type="component" value="Unassembled WGS sequence"/>
</dbReference>
<name>A0A3S5IT07_9TRYP</name>
<dbReference type="PANTHER" id="PTHR46546:SF6">
    <property type="entry name" value="PROTEIN PHOSPHATASE, PUTATIVE-RELATED"/>
    <property type="match status" value="1"/>
</dbReference>
<feature type="signal peptide" evidence="2">
    <location>
        <begin position="1"/>
        <end position="18"/>
    </location>
</feature>
<protein>
    <submittedName>
        <fullName evidence="4">Serine/threonine protein phosphatase</fullName>
    </submittedName>
</protein>
<evidence type="ECO:0000256" key="2">
    <source>
        <dbReference type="SAM" id="SignalP"/>
    </source>
</evidence>
<keyword evidence="2" id="KW-0732">Signal</keyword>
<dbReference type="Gene3D" id="3.60.21.10">
    <property type="match status" value="1"/>
</dbReference>
<keyword evidence="1" id="KW-0812">Transmembrane</keyword>
<keyword evidence="1" id="KW-0472">Membrane</keyword>
<dbReference type="Pfam" id="PF00149">
    <property type="entry name" value="Metallophos"/>
    <property type="match status" value="1"/>
</dbReference>
<gene>
    <name evidence="4" type="ORF">Tco025E_05257</name>
</gene>
<proteinExistence type="predicted"/>
<evidence type="ECO:0000313" key="5">
    <source>
        <dbReference type="Proteomes" id="UP000284403"/>
    </source>
</evidence>
<sequence>MPLALFYLWVLLISFAGANHCAGRRIVAVGDLHGDLNQTLSILSLAGLVDKRQHWIGKDTYLVQLGDVLDVGPDDLMIVRLLMKLEKEAQAEGGNVIQLLGNHEIRNLLGDYKAVDPASLAHSGGKLGRAEMLSNRTALGMYLRTRKAIYHHKEFMFMHGGFSTATGNMINGIKAVHEFNAAMRDALVHNNKTPMGKTALNLNEKRAQEVANPILVRSIYYVRCPELKKILTKKFPGIKSVVVGHVPHNAQDFSDWRLCDGRLLAIDFGLSRWKKGDPGHVAALEIDDTTMHVQLMESTMNFLDYEPDVHSFMGLDVRRSLPFLRLAAVVVFIILILWLVGMWICSRERSKRLPAEPQVAYGSVAP</sequence>
<dbReference type="AlphaFoldDB" id="A0A3S5IT07"/>
<dbReference type="InterPro" id="IPR004843">
    <property type="entry name" value="Calcineurin-like_PHP"/>
</dbReference>
<evidence type="ECO:0000313" key="4">
    <source>
        <dbReference type="EMBL" id="RNF16344.1"/>
    </source>
</evidence>
<organism evidence="4 5">
    <name type="scientific">Trypanosoma conorhini</name>
    <dbReference type="NCBI Taxonomy" id="83891"/>
    <lineage>
        <taxon>Eukaryota</taxon>
        <taxon>Discoba</taxon>
        <taxon>Euglenozoa</taxon>
        <taxon>Kinetoplastea</taxon>
        <taxon>Metakinetoplastina</taxon>
        <taxon>Trypanosomatida</taxon>
        <taxon>Trypanosomatidae</taxon>
        <taxon>Trypanosoma</taxon>
    </lineage>
</organism>
<dbReference type="InterPro" id="IPR029052">
    <property type="entry name" value="Metallo-depent_PP-like"/>
</dbReference>
<dbReference type="GO" id="GO:0016787">
    <property type="term" value="F:hydrolase activity"/>
    <property type="evidence" value="ECO:0007669"/>
    <property type="project" value="InterPro"/>
</dbReference>
<dbReference type="GeneID" id="40318868"/>
<accession>A0A3S5IT07</accession>
<dbReference type="SUPFAM" id="SSF56300">
    <property type="entry name" value="Metallo-dependent phosphatases"/>
    <property type="match status" value="1"/>
</dbReference>
<feature type="domain" description="Calcineurin-like phosphoesterase" evidence="3">
    <location>
        <begin position="25"/>
        <end position="247"/>
    </location>
</feature>
<evidence type="ECO:0000256" key="1">
    <source>
        <dbReference type="SAM" id="Phobius"/>
    </source>
</evidence>
<dbReference type="OrthoDB" id="5976022at2759"/>
<comment type="caution">
    <text evidence="4">The sequence shown here is derived from an EMBL/GenBank/DDBJ whole genome shotgun (WGS) entry which is preliminary data.</text>
</comment>
<dbReference type="PANTHER" id="PTHR46546">
    <property type="entry name" value="SHEWANELLA-LIKE PROTEIN PHOSPHATASE 1"/>
    <property type="match status" value="1"/>
</dbReference>
<feature type="transmembrane region" description="Helical" evidence="1">
    <location>
        <begin position="323"/>
        <end position="345"/>
    </location>
</feature>
<keyword evidence="1" id="KW-1133">Transmembrane helix</keyword>
<dbReference type="RefSeq" id="XP_029227768.1">
    <property type="nucleotide sequence ID" value="XM_029372158.1"/>
</dbReference>
<reference evidence="4 5" key="1">
    <citation type="journal article" date="2018" name="BMC Genomics">
        <title>Genomic comparison of Trypanosoma conorhini and Trypanosoma rangeli to Trypanosoma cruzi strains of high and low virulence.</title>
        <authorList>
            <person name="Bradwell K.R."/>
            <person name="Koparde V.N."/>
            <person name="Matveyev A.V."/>
            <person name="Serrano M.G."/>
            <person name="Alves J.M."/>
            <person name="Parikh H."/>
            <person name="Huang B."/>
            <person name="Lee V."/>
            <person name="Espinosa-Alvarez O."/>
            <person name="Ortiz P.A."/>
            <person name="Costa-Martins A.G."/>
            <person name="Teixeira M.M."/>
            <person name="Buck G.A."/>
        </authorList>
    </citation>
    <scope>NUCLEOTIDE SEQUENCE [LARGE SCALE GENOMIC DNA]</scope>
    <source>
        <strain evidence="4 5">025E</strain>
    </source>
</reference>
<dbReference type="EMBL" id="MKKU01000297">
    <property type="protein sequence ID" value="RNF16344.1"/>
    <property type="molecule type" value="Genomic_DNA"/>
</dbReference>
<evidence type="ECO:0000259" key="3">
    <source>
        <dbReference type="Pfam" id="PF00149"/>
    </source>
</evidence>